<organism evidence="2 3">
    <name type="scientific">Candidatus Acutalibacter pullistercoris</name>
    <dbReference type="NCBI Taxonomy" id="2838418"/>
    <lineage>
        <taxon>Bacteria</taxon>
        <taxon>Bacillati</taxon>
        <taxon>Bacillota</taxon>
        <taxon>Clostridia</taxon>
        <taxon>Eubacteriales</taxon>
        <taxon>Acutalibacteraceae</taxon>
        <taxon>Acutalibacter</taxon>
    </lineage>
</organism>
<protein>
    <submittedName>
        <fullName evidence="2">DUF2752 domain-containing protein</fullName>
    </submittedName>
</protein>
<feature type="transmembrane region" description="Helical" evidence="1">
    <location>
        <begin position="12"/>
        <end position="29"/>
    </location>
</feature>
<comment type="caution">
    <text evidence="2">The sequence shown here is derived from an EMBL/GenBank/DDBJ whole genome shotgun (WGS) entry which is preliminary data.</text>
</comment>
<name>A0A9D2C0U1_9FIRM</name>
<dbReference type="EMBL" id="DXDU01000068">
    <property type="protein sequence ID" value="HIY26366.1"/>
    <property type="molecule type" value="Genomic_DNA"/>
</dbReference>
<evidence type="ECO:0000313" key="2">
    <source>
        <dbReference type="EMBL" id="HIY26366.1"/>
    </source>
</evidence>
<reference evidence="2" key="2">
    <citation type="submission" date="2021-04" db="EMBL/GenBank/DDBJ databases">
        <authorList>
            <person name="Gilroy R."/>
        </authorList>
    </citation>
    <scope>NUCLEOTIDE SEQUENCE</scope>
    <source>
        <strain evidence="2">1282</strain>
    </source>
</reference>
<sequence>MDRETRRRLCRVLLVFLGLAALAGLVVLLKPPCPFSALTGLSCAGCGGQRMLSALLRGDVSLAFRQNPFLFCALPLLGLYLLGEAVRYGKGQPPLCRQLWAVAFLAALALGAVVFTLLRNLPGFEMLGPVA</sequence>
<accession>A0A9D2C0U1</accession>
<gene>
    <name evidence="2" type="ORF">H9838_04230</name>
</gene>
<dbReference type="Proteomes" id="UP000823915">
    <property type="component" value="Unassembled WGS sequence"/>
</dbReference>
<keyword evidence="1" id="KW-0812">Transmembrane</keyword>
<keyword evidence="1" id="KW-1133">Transmembrane helix</keyword>
<keyword evidence="1" id="KW-0472">Membrane</keyword>
<feature type="transmembrane region" description="Helical" evidence="1">
    <location>
        <begin position="98"/>
        <end position="118"/>
    </location>
</feature>
<proteinExistence type="predicted"/>
<evidence type="ECO:0000256" key="1">
    <source>
        <dbReference type="SAM" id="Phobius"/>
    </source>
</evidence>
<dbReference type="AlphaFoldDB" id="A0A9D2C0U1"/>
<reference evidence="2" key="1">
    <citation type="journal article" date="2021" name="PeerJ">
        <title>Extensive microbial diversity within the chicken gut microbiome revealed by metagenomics and culture.</title>
        <authorList>
            <person name="Gilroy R."/>
            <person name="Ravi A."/>
            <person name="Getino M."/>
            <person name="Pursley I."/>
            <person name="Horton D.L."/>
            <person name="Alikhan N.F."/>
            <person name="Baker D."/>
            <person name="Gharbi K."/>
            <person name="Hall N."/>
            <person name="Watson M."/>
            <person name="Adriaenssens E.M."/>
            <person name="Foster-Nyarko E."/>
            <person name="Jarju S."/>
            <person name="Secka A."/>
            <person name="Antonio M."/>
            <person name="Oren A."/>
            <person name="Chaudhuri R.R."/>
            <person name="La Ragione R."/>
            <person name="Hildebrand F."/>
            <person name="Pallen M.J."/>
        </authorList>
    </citation>
    <scope>NUCLEOTIDE SEQUENCE</scope>
    <source>
        <strain evidence="2">1282</strain>
    </source>
</reference>
<feature type="transmembrane region" description="Helical" evidence="1">
    <location>
        <begin position="68"/>
        <end position="86"/>
    </location>
</feature>
<dbReference type="Pfam" id="PF10825">
    <property type="entry name" value="DUF2752"/>
    <property type="match status" value="1"/>
</dbReference>
<evidence type="ECO:0000313" key="3">
    <source>
        <dbReference type="Proteomes" id="UP000823915"/>
    </source>
</evidence>
<dbReference type="InterPro" id="IPR021215">
    <property type="entry name" value="DUF2752"/>
</dbReference>